<keyword evidence="5" id="KW-0406">Ion transport</keyword>
<keyword evidence="8" id="KW-0868">Chloride</keyword>
<keyword evidence="4 10" id="KW-1133">Transmembrane helix</keyword>
<feature type="transmembrane region" description="Helical" evidence="10">
    <location>
        <begin position="301"/>
        <end position="323"/>
    </location>
</feature>
<dbReference type="PRINTS" id="PR00762">
    <property type="entry name" value="CLCHANNEL"/>
</dbReference>
<evidence type="ECO:0000256" key="6">
    <source>
        <dbReference type="ARBA" id="ARBA00023136"/>
    </source>
</evidence>
<evidence type="ECO:0000256" key="8">
    <source>
        <dbReference type="ARBA" id="ARBA00023214"/>
    </source>
</evidence>
<accession>E1SUJ7</accession>
<feature type="transmembrane region" description="Helical" evidence="10">
    <location>
        <begin position="20"/>
        <end position="39"/>
    </location>
</feature>
<dbReference type="InterPro" id="IPR014743">
    <property type="entry name" value="Cl-channel_core"/>
</dbReference>
<reference evidence="11 12" key="1">
    <citation type="journal article" date="2010" name="Stand. Genomic Sci.">
        <title>Complete genome sequence of Ferrimonas balearica type strain (PAT).</title>
        <authorList>
            <person name="Nolan M."/>
            <person name="Sikorski J."/>
            <person name="Davenport K."/>
            <person name="Lucas S."/>
            <person name="Glavina Del Rio T."/>
            <person name="Tice H."/>
            <person name="Cheng J."/>
            <person name="Goodwin L."/>
            <person name="Pitluck S."/>
            <person name="Liolios K."/>
            <person name="Ivanova N."/>
            <person name="Mavromatis K."/>
            <person name="Ovchinnikova G."/>
            <person name="Pati A."/>
            <person name="Chen A."/>
            <person name="Palaniappan K."/>
            <person name="Land M."/>
            <person name="Hauser L."/>
            <person name="Chang Y."/>
            <person name="Jeffries C."/>
            <person name="Tapia R."/>
            <person name="Brettin T."/>
            <person name="Detter J."/>
            <person name="Han C."/>
            <person name="Yasawong M."/>
            <person name="Rohde M."/>
            <person name="Tindall B."/>
            <person name="Goker M."/>
            <person name="Woyke T."/>
            <person name="Bristow J."/>
            <person name="Eisen J."/>
            <person name="Markowitz V."/>
            <person name="Hugenholtz P."/>
            <person name="Kyrpides N."/>
            <person name="Klenk H."/>
            <person name="Lapidus A."/>
        </authorList>
    </citation>
    <scope>NUCLEOTIDE SEQUENCE [LARGE SCALE GENOMIC DNA]</scope>
    <source>
        <strain evidence="12">DSM 9799 / CCM 4581 / KCTC 23876 / PAT</strain>
    </source>
</reference>
<dbReference type="GO" id="GO:0005254">
    <property type="term" value="F:chloride channel activity"/>
    <property type="evidence" value="ECO:0007669"/>
    <property type="project" value="UniProtKB-KW"/>
</dbReference>
<dbReference type="Gene3D" id="1.10.3080.10">
    <property type="entry name" value="Clc chloride channel"/>
    <property type="match status" value="1"/>
</dbReference>
<feature type="transmembrane region" description="Helical" evidence="10">
    <location>
        <begin position="231"/>
        <end position="250"/>
    </location>
</feature>
<evidence type="ECO:0000256" key="3">
    <source>
        <dbReference type="ARBA" id="ARBA00022692"/>
    </source>
</evidence>
<sequence>MIADYKFKLATARISLQLCLLGLLVGALASGLIVLFQLAVAGLQHLVLIQSGDFTELPLAMRAGLPILGAGIIYLLVSRTKTAYRRMGIAYVIHRVKCHYGRISLTSGVGQFIHAVVALACGFSVGKEGPAVHIGATAATMMSKRWALPDNTMRILSSCGIAAGIAAIFNTPLAGVIFVLEVVLRDYKIHYFLPIMLAAITGAIIYRTVFGDIHVYSHLELVRLPLDQYPTLIMFGLVLGIVAALFNHALLQVTQRASTLNLATRFGIAGLATAVIAVLVPGAMGSEHGAVSLAHSADATILGLLVLLSAKILATIAAIGFGIPGGLIGPLYGMGALLGAMVALILSPMLPQLQEYQGIYAAIGMTAMMGVCLNAPMASLLALVELTNDASLILPYLLVTLPGFLLAHEGLGARAIFLRQLDIMGLEYRVPPLEQALQKTGVLALMDRDIVLARPGLADDELLALLKSVEHHRLLRGTEEGQELITLHADFTDDSNSALKREALPGLPERATLAEVYQLLEPKRGGAVYIYMDNPNTPVGLITWSMLYRFFRGGEI</sequence>
<keyword evidence="9" id="KW-0407">Ion channel</keyword>
<feature type="transmembrane region" description="Helical" evidence="10">
    <location>
        <begin position="359"/>
        <end position="384"/>
    </location>
</feature>
<dbReference type="Proteomes" id="UP000006683">
    <property type="component" value="Chromosome"/>
</dbReference>
<dbReference type="PANTHER" id="PTHR43427">
    <property type="entry name" value="CHLORIDE CHANNEL PROTEIN CLC-E"/>
    <property type="match status" value="1"/>
</dbReference>
<comment type="subcellular location">
    <subcellularLocation>
        <location evidence="1">Membrane</location>
        <topology evidence="1">Multi-pass membrane protein</topology>
    </subcellularLocation>
</comment>
<organism evidence="11 12">
    <name type="scientific">Ferrimonas balearica (strain DSM 9799 / CCM 4581 / KCTC 23876 / PAT)</name>
    <dbReference type="NCBI Taxonomy" id="550540"/>
    <lineage>
        <taxon>Bacteria</taxon>
        <taxon>Pseudomonadati</taxon>
        <taxon>Pseudomonadota</taxon>
        <taxon>Gammaproteobacteria</taxon>
        <taxon>Alteromonadales</taxon>
        <taxon>Ferrimonadaceae</taxon>
        <taxon>Ferrimonas</taxon>
    </lineage>
</organism>
<dbReference type="CDD" id="cd00400">
    <property type="entry name" value="Voltage_gated_ClC"/>
    <property type="match status" value="1"/>
</dbReference>
<feature type="transmembrane region" description="Helical" evidence="10">
    <location>
        <begin position="155"/>
        <end position="179"/>
    </location>
</feature>
<feature type="transmembrane region" description="Helical" evidence="10">
    <location>
        <begin position="262"/>
        <end position="280"/>
    </location>
</feature>
<dbReference type="RefSeq" id="WP_013346610.1">
    <property type="nucleotide sequence ID" value="NC_014541.1"/>
</dbReference>
<dbReference type="SUPFAM" id="SSF81340">
    <property type="entry name" value="Clc chloride channel"/>
    <property type="match status" value="1"/>
</dbReference>
<feature type="transmembrane region" description="Helical" evidence="10">
    <location>
        <begin position="329"/>
        <end position="347"/>
    </location>
</feature>
<gene>
    <name evidence="11" type="ordered locus">Fbal_3105</name>
</gene>
<dbReference type="OrthoDB" id="9767361at2"/>
<evidence type="ECO:0000256" key="4">
    <source>
        <dbReference type="ARBA" id="ARBA00022989"/>
    </source>
</evidence>
<feature type="transmembrane region" description="Helical" evidence="10">
    <location>
        <begin position="59"/>
        <end position="77"/>
    </location>
</feature>
<dbReference type="STRING" id="550540.Fbal_3105"/>
<dbReference type="InterPro" id="IPR001807">
    <property type="entry name" value="ClC"/>
</dbReference>
<evidence type="ECO:0000256" key="7">
    <source>
        <dbReference type="ARBA" id="ARBA00023173"/>
    </source>
</evidence>
<dbReference type="PANTHER" id="PTHR43427:SF6">
    <property type="entry name" value="CHLORIDE CHANNEL PROTEIN CLC-E"/>
    <property type="match status" value="1"/>
</dbReference>
<dbReference type="EMBL" id="CP002209">
    <property type="protein sequence ID" value="ADN77304.1"/>
    <property type="molecule type" value="Genomic_DNA"/>
</dbReference>
<feature type="transmembrane region" description="Helical" evidence="10">
    <location>
        <begin position="390"/>
        <end position="407"/>
    </location>
</feature>
<feature type="transmembrane region" description="Helical" evidence="10">
    <location>
        <begin position="191"/>
        <end position="210"/>
    </location>
</feature>
<dbReference type="HOGENOM" id="CLU_015263_5_4_6"/>
<keyword evidence="6 10" id="KW-0472">Membrane</keyword>
<evidence type="ECO:0000256" key="1">
    <source>
        <dbReference type="ARBA" id="ARBA00004141"/>
    </source>
</evidence>
<dbReference type="eggNOG" id="COG0038">
    <property type="taxonomic scope" value="Bacteria"/>
</dbReference>
<evidence type="ECO:0000256" key="5">
    <source>
        <dbReference type="ARBA" id="ARBA00023065"/>
    </source>
</evidence>
<proteinExistence type="predicted"/>
<keyword evidence="2" id="KW-0813">Transport</keyword>
<evidence type="ECO:0000256" key="2">
    <source>
        <dbReference type="ARBA" id="ARBA00022448"/>
    </source>
</evidence>
<evidence type="ECO:0000313" key="12">
    <source>
        <dbReference type="Proteomes" id="UP000006683"/>
    </source>
</evidence>
<evidence type="ECO:0000256" key="9">
    <source>
        <dbReference type="ARBA" id="ARBA00023303"/>
    </source>
</evidence>
<name>E1SUJ7_FERBD</name>
<protein>
    <submittedName>
        <fullName evidence="11">Cl-channel voltage-gated family protein</fullName>
    </submittedName>
</protein>
<dbReference type="KEGG" id="fbl:Fbal_3105"/>
<dbReference type="InterPro" id="IPR050368">
    <property type="entry name" value="ClC-type_chloride_channel"/>
</dbReference>
<keyword evidence="12" id="KW-1185">Reference proteome</keyword>
<dbReference type="GO" id="GO:0034707">
    <property type="term" value="C:chloride channel complex"/>
    <property type="evidence" value="ECO:0007669"/>
    <property type="project" value="UniProtKB-KW"/>
</dbReference>
<keyword evidence="7" id="KW-0869">Chloride channel</keyword>
<keyword evidence="3 10" id="KW-0812">Transmembrane</keyword>
<evidence type="ECO:0000313" key="11">
    <source>
        <dbReference type="EMBL" id="ADN77304.1"/>
    </source>
</evidence>
<dbReference type="AlphaFoldDB" id="E1SUJ7"/>
<evidence type="ECO:0000256" key="10">
    <source>
        <dbReference type="SAM" id="Phobius"/>
    </source>
</evidence>
<dbReference type="GeneID" id="67183326"/>
<dbReference type="Pfam" id="PF00654">
    <property type="entry name" value="Voltage_CLC"/>
    <property type="match status" value="1"/>
</dbReference>